<keyword evidence="1" id="KW-0812">Transmembrane</keyword>
<keyword evidence="1" id="KW-0472">Membrane</keyword>
<evidence type="ECO:0000256" key="1">
    <source>
        <dbReference type="SAM" id="Phobius"/>
    </source>
</evidence>
<sequence>MASIGNYDDDRSAPYNRYGYAQQPAEAGSTGATSFHLCLFMATASLLGAASLYSRCESAMESFFDQVRIVVVLSPLLLLLAVQYWAAASGASGGGGRRSGLSSLLVGPLVGEHSAWYDQRRDGGGASSPWGVALALALVLLLISYQSCFQDWWFPLVSRRR</sequence>
<dbReference type="AlphaFoldDB" id="A0A8J5T1M0"/>
<proteinExistence type="predicted"/>
<comment type="caution">
    <text evidence="2">The sequence shown here is derived from an EMBL/GenBank/DDBJ whole genome shotgun (WGS) entry which is preliminary data.</text>
</comment>
<feature type="transmembrane region" description="Helical" evidence="1">
    <location>
        <begin position="66"/>
        <end position="86"/>
    </location>
</feature>
<gene>
    <name evidence="2" type="ORF">GUJ93_ZPchr0006g41980</name>
</gene>
<reference evidence="2" key="1">
    <citation type="journal article" date="2021" name="bioRxiv">
        <title>Whole Genome Assembly and Annotation of Northern Wild Rice, Zizania palustris L., Supports a Whole Genome Duplication in the Zizania Genus.</title>
        <authorList>
            <person name="Haas M."/>
            <person name="Kono T."/>
            <person name="Macchietto M."/>
            <person name="Millas R."/>
            <person name="McGilp L."/>
            <person name="Shao M."/>
            <person name="Duquette J."/>
            <person name="Hirsch C.N."/>
            <person name="Kimball J."/>
        </authorList>
    </citation>
    <scope>NUCLEOTIDE SEQUENCE</scope>
    <source>
        <tissue evidence="2">Fresh leaf tissue</tissue>
    </source>
</reference>
<evidence type="ECO:0000313" key="3">
    <source>
        <dbReference type="Proteomes" id="UP000729402"/>
    </source>
</evidence>
<dbReference type="OrthoDB" id="683410at2759"/>
<organism evidence="2 3">
    <name type="scientific">Zizania palustris</name>
    <name type="common">Northern wild rice</name>
    <dbReference type="NCBI Taxonomy" id="103762"/>
    <lineage>
        <taxon>Eukaryota</taxon>
        <taxon>Viridiplantae</taxon>
        <taxon>Streptophyta</taxon>
        <taxon>Embryophyta</taxon>
        <taxon>Tracheophyta</taxon>
        <taxon>Spermatophyta</taxon>
        <taxon>Magnoliopsida</taxon>
        <taxon>Liliopsida</taxon>
        <taxon>Poales</taxon>
        <taxon>Poaceae</taxon>
        <taxon>BOP clade</taxon>
        <taxon>Oryzoideae</taxon>
        <taxon>Oryzeae</taxon>
        <taxon>Zizaniinae</taxon>
        <taxon>Zizania</taxon>
    </lineage>
</organism>
<feature type="transmembrane region" description="Helical" evidence="1">
    <location>
        <begin position="34"/>
        <end position="54"/>
    </location>
</feature>
<dbReference type="PANTHER" id="PTHR33306">
    <property type="entry name" value="EXPRESSED PROTEIN-RELATED-RELATED"/>
    <property type="match status" value="1"/>
</dbReference>
<name>A0A8J5T1M0_ZIZPA</name>
<evidence type="ECO:0000313" key="2">
    <source>
        <dbReference type="EMBL" id="KAG8072608.1"/>
    </source>
</evidence>
<protein>
    <submittedName>
        <fullName evidence="2">Uncharacterized protein</fullName>
    </submittedName>
</protein>
<reference evidence="2" key="2">
    <citation type="submission" date="2021-02" db="EMBL/GenBank/DDBJ databases">
        <authorList>
            <person name="Kimball J.A."/>
            <person name="Haas M.W."/>
            <person name="Macchietto M."/>
            <person name="Kono T."/>
            <person name="Duquette J."/>
            <person name="Shao M."/>
        </authorList>
    </citation>
    <scope>NUCLEOTIDE SEQUENCE</scope>
    <source>
        <tissue evidence="2">Fresh leaf tissue</tissue>
    </source>
</reference>
<keyword evidence="1" id="KW-1133">Transmembrane helix</keyword>
<accession>A0A8J5T1M0</accession>
<dbReference type="PANTHER" id="PTHR33306:SF18">
    <property type="entry name" value="OS02G0775300 PROTEIN"/>
    <property type="match status" value="1"/>
</dbReference>
<dbReference type="Proteomes" id="UP000729402">
    <property type="component" value="Unassembled WGS sequence"/>
</dbReference>
<dbReference type="EMBL" id="JAAALK010000283">
    <property type="protein sequence ID" value="KAG8072608.1"/>
    <property type="molecule type" value="Genomic_DNA"/>
</dbReference>
<feature type="transmembrane region" description="Helical" evidence="1">
    <location>
        <begin position="130"/>
        <end position="154"/>
    </location>
</feature>
<keyword evidence="3" id="KW-1185">Reference proteome</keyword>